<sequence precursor="true">MMTPLPVVILCCAQLSAPAAAPKPATSRVAAVTVYQGQALVTREVAVPEGPGTLELLVAPLPPQVVEGSLYTEGSDGLRVLSTRYRARTVKEDLRQEVRQKEEQLRKLQDEARALQDQAATQTQDLQFLQKLEGFTGSSLQNLTKEGRLDSESVLALSKFIMQTRGEKAKADTGLHERLRANTEAIELAKKQLAELARGPERTEREAIIVVTKARPEAGSVRLGYLVNSATWSPQYRLRAGSDKDPVRLEYLAAVTQQTGEDWRGVRATLSTARPSLDASPPDLLPLNMASTEPAKGGAVAGSDDRSRLIAAELAKLGDFPFAKETPLEDVIKYVRGMTASPTFPQGIPIYVDPLGLREADRTSTSPVTIDVTGIPIRTALTAMLRQLGLDYRVKDGLLTVTSSSSIDDEDGEADPDRASRMEAMGFGMAGMGGGMGGMGGMSLEMSQASGKAMLNRAAALDQSRELRVSDDRRATAADEPGPGDGPAVSFSVATELDIPSRTDPQLLEVSRIELPAEYFARATPVLTPRVYRLAKLTNKSETVILPGEATIYVGSDFVGRMRLPLVAAGEPFLAGFGVDPQLQVARRLVAKSKGVQGGNQVFTYEFRLSLRNYRDRAVKVELWDRLPRPQGESVAVNLVKTSAELSDDPLYQRTSRLDNLLRWDLTVPPATTGDKPLTVNYEFRLEYARDLPQPRFLSGGLAEGPIGGGAMGGMGGMGGMR</sequence>
<dbReference type="PANTHER" id="PTHR31005">
    <property type="entry name" value="DUF4139 DOMAIN-CONTAINING PROTEIN"/>
    <property type="match status" value="1"/>
</dbReference>
<dbReference type="Proteomes" id="UP000324233">
    <property type="component" value="Chromosome"/>
</dbReference>
<dbReference type="RefSeq" id="WP_148598223.1">
    <property type="nucleotide sequence ID" value="NZ_CP042997.1"/>
</dbReference>
<dbReference type="Pfam" id="PF13600">
    <property type="entry name" value="DUF4140"/>
    <property type="match status" value="1"/>
</dbReference>
<protein>
    <recommendedName>
        <fullName evidence="8">DUF4139 domain-containing protein</fullName>
    </recommendedName>
</protein>
<dbReference type="EMBL" id="CP042997">
    <property type="protein sequence ID" value="QEH38824.1"/>
    <property type="molecule type" value="Genomic_DNA"/>
</dbReference>
<feature type="coiled-coil region" evidence="1">
    <location>
        <begin position="84"/>
        <end position="132"/>
    </location>
</feature>
<name>A0A5B9WF15_9BACT</name>
<evidence type="ECO:0000259" key="5">
    <source>
        <dbReference type="Pfam" id="PF13600"/>
    </source>
</evidence>
<evidence type="ECO:0000256" key="3">
    <source>
        <dbReference type="SAM" id="SignalP"/>
    </source>
</evidence>
<gene>
    <name evidence="6" type="ORF">OJF2_74340</name>
</gene>
<evidence type="ECO:0000313" key="6">
    <source>
        <dbReference type="EMBL" id="QEH38824.1"/>
    </source>
</evidence>
<dbReference type="KEGG" id="agv:OJF2_74340"/>
<reference evidence="6 7" key="1">
    <citation type="submission" date="2019-08" db="EMBL/GenBank/DDBJ databases">
        <title>Deep-cultivation of Planctomycetes and their phenomic and genomic characterization uncovers novel biology.</title>
        <authorList>
            <person name="Wiegand S."/>
            <person name="Jogler M."/>
            <person name="Boedeker C."/>
            <person name="Pinto D."/>
            <person name="Vollmers J."/>
            <person name="Rivas-Marin E."/>
            <person name="Kohn T."/>
            <person name="Peeters S.H."/>
            <person name="Heuer A."/>
            <person name="Rast P."/>
            <person name="Oberbeckmann S."/>
            <person name="Bunk B."/>
            <person name="Jeske O."/>
            <person name="Meyerdierks A."/>
            <person name="Storesund J.E."/>
            <person name="Kallscheuer N."/>
            <person name="Luecker S."/>
            <person name="Lage O.M."/>
            <person name="Pohl T."/>
            <person name="Merkel B.J."/>
            <person name="Hornburger P."/>
            <person name="Mueller R.-W."/>
            <person name="Bruemmer F."/>
            <person name="Labrenz M."/>
            <person name="Spormann A.M."/>
            <person name="Op den Camp H."/>
            <person name="Overmann J."/>
            <person name="Amann R."/>
            <person name="Jetten M.S.M."/>
            <person name="Mascher T."/>
            <person name="Medema M.H."/>
            <person name="Devos D.P."/>
            <person name="Kaster A.-K."/>
            <person name="Ovreas L."/>
            <person name="Rohde M."/>
            <person name="Galperin M.Y."/>
            <person name="Jogler C."/>
        </authorList>
    </citation>
    <scope>NUCLEOTIDE SEQUENCE [LARGE SCALE GENOMIC DNA]</scope>
    <source>
        <strain evidence="6 7">OJF2</strain>
    </source>
</reference>
<feature type="chain" id="PRO_5023062882" description="DUF4139 domain-containing protein" evidence="3">
    <location>
        <begin position="20"/>
        <end position="722"/>
    </location>
</feature>
<evidence type="ECO:0000259" key="4">
    <source>
        <dbReference type="Pfam" id="PF13598"/>
    </source>
</evidence>
<dbReference type="InterPro" id="IPR037291">
    <property type="entry name" value="DUF4139"/>
</dbReference>
<feature type="region of interest" description="Disordered" evidence="2">
    <location>
        <begin position="464"/>
        <end position="490"/>
    </location>
</feature>
<keyword evidence="1" id="KW-0175">Coiled coil</keyword>
<dbReference type="InterPro" id="IPR011935">
    <property type="entry name" value="CHP02231"/>
</dbReference>
<proteinExistence type="predicted"/>
<dbReference type="PANTHER" id="PTHR31005:SF8">
    <property type="entry name" value="DUF4139 DOMAIN-CONTAINING PROTEIN"/>
    <property type="match status" value="1"/>
</dbReference>
<dbReference type="NCBIfam" id="TIGR02231">
    <property type="entry name" value="mucoidy inhibitor MuiA family protein"/>
    <property type="match status" value="2"/>
</dbReference>
<dbReference type="InterPro" id="IPR025554">
    <property type="entry name" value="DUF4140"/>
</dbReference>
<accession>A0A5B9WF15</accession>
<feature type="signal peptide" evidence="3">
    <location>
        <begin position="1"/>
        <end position="19"/>
    </location>
</feature>
<evidence type="ECO:0000256" key="2">
    <source>
        <dbReference type="SAM" id="MobiDB-lite"/>
    </source>
</evidence>
<keyword evidence="7" id="KW-1185">Reference proteome</keyword>
<dbReference type="AlphaFoldDB" id="A0A5B9WF15"/>
<feature type="domain" description="DUF4139" evidence="4">
    <location>
        <begin position="221"/>
        <end position="681"/>
    </location>
</feature>
<feature type="compositionally biased region" description="Basic and acidic residues" evidence="2">
    <location>
        <begin position="464"/>
        <end position="477"/>
    </location>
</feature>
<dbReference type="Pfam" id="PF13598">
    <property type="entry name" value="DUF4139"/>
    <property type="match status" value="1"/>
</dbReference>
<evidence type="ECO:0008006" key="8">
    <source>
        <dbReference type="Google" id="ProtNLM"/>
    </source>
</evidence>
<evidence type="ECO:0000256" key="1">
    <source>
        <dbReference type="SAM" id="Coils"/>
    </source>
</evidence>
<organism evidence="6 7">
    <name type="scientific">Aquisphaera giovannonii</name>
    <dbReference type="NCBI Taxonomy" id="406548"/>
    <lineage>
        <taxon>Bacteria</taxon>
        <taxon>Pseudomonadati</taxon>
        <taxon>Planctomycetota</taxon>
        <taxon>Planctomycetia</taxon>
        <taxon>Isosphaerales</taxon>
        <taxon>Isosphaeraceae</taxon>
        <taxon>Aquisphaera</taxon>
    </lineage>
</organism>
<dbReference type="OrthoDB" id="9777444at2"/>
<evidence type="ECO:0000313" key="7">
    <source>
        <dbReference type="Proteomes" id="UP000324233"/>
    </source>
</evidence>
<keyword evidence="3" id="KW-0732">Signal</keyword>
<feature type="domain" description="DUF4140" evidence="5">
    <location>
        <begin position="32"/>
        <end position="129"/>
    </location>
</feature>